<dbReference type="RefSeq" id="WP_190110670.1">
    <property type="nucleotide sequence ID" value="NZ_BMVB01000010.1"/>
</dbReference>
<dbReference type="PANTHER" id="PTHR24321">
    <property type="entry name" value="DEHYDROGENASES, SHORT CHAIN"/>
    <property type="match status" value="1"/>
</dbReference>
<dbReference type="InterPro" id="IPR002347">
    <property type="entry name" value="SDR_fam"/>
</dbReference>
<dbReference type="SUPFAM" id="SSF51735">
    <property type="entry name" value="NAD(P)-binding Rossmann-fold domains"/>
    <property type="match status" value="1"/>
</dbReference>
<dbReference type="EMBL" id="BMVB01000010">
    <property type="protein sequence ID" value="GHC55040.1"/>
    <property type="molecule type" value="Genomic_DNA"/>
</dbReference>
<reference evidence="4" key="2">
    <citation type="submission" date="2020-09" db="EMBL/GenBank/DDBJ databases">
        <authorList>
            <person name="Sun Q."/>
            <person name="Ohkuma M."/>
        </authorList>
    </citation>
    <scope>NUCLEOTIDE SEQUENCE</scope>
    <source>
        <strain evidence="4">JCM 4633</strain>
    </source>
</reference>
<keyword evidence="2" id="KW-0560">Oxidoreductase</keyword>
<sequence>MTARFTGRTVLVTGGGTGIGRAIALAFAREGASVVVAGRRPGPLEETVALVTAAGGEATAATADVTRPEEVRALVEGVVAGYGSLDVAVNNVGVFVPPARIADIPEDDWHTVMDANLTGLWLSMKYEIGHMRGHGGGAIVNVSSNLGAHKRLATLGAYATSKAAASVLTRSAALDHIGDGVRINAVSPGPVDTSMSSRPGESAADKAERMGRDVPAGRAGAPEEIAAAVLYLASDEAGYAVGTELVLDGGVTA</sequence>
<dbReference type="PANTHER" id="PTHR24321:SF8">
    <property type="entry name" value="ESTRADIOL 17-BETA-DEHYDROGENASE 8-RELATED"/>
    <property type="match status" value="1"/>
</dbReference>
<dbReference type="Proteomes" id="UP000646244">
    <property type="component" value="Unassembled WGS sequence"/>
</dbReference>
<evidence type="ECO:0000256" key="3">
    <source>
        <dbReference type="SAM" id="MobiDB-lite"/>
    </source>
</evidence>
<dbReference type="Gene3D" id="3.40.50.720">
    <property type="entry name" value="NAD(P)-binding Rossmann-like Domain"/>
    <property type="match status" value="1"/>
</dbReference>
<dbReference type="NCBIfam" id="NF005559">
    <property type="entry name" value="PRK07231.1"/>
    <property type="match status" value="1"/>
</dbReference>
<dbReference type="AlphaFoldDB" id="A0A918TQ80"/>
<evidence type="ECO:0000256" key="2">
    <source>
        <dbReference type="ARBA" id="ARBA00023002"/>
    </source>
</evidence>
<name>A0A918TQ80_STRCJ</name>
<dbReference type="Pfam" id="PF13561">
    <property type="entry name" value="adh_short_C2"/>
    <property type="match status" value="1"/>
</dbReference>
<evidence type="ECO:0000313" key="5">
    <source>
        <dbReference type="Proteomes" id="UP000646244"/>
    </source>
</evidence>
<evidence type="ECO:0000256" key="1">
    <source>
        <dbReference type="ARBA" id="ARBA00006484"/>
    </source>
</evidence>
<dbReference type="PRINTS" id="PR00080">
    <property type="entry name" value="SDRFAMILY"/>
</dbReference>
<proteinExistence type="inferred from homology"/>
<comment type="similarity">
    <text evidence="1">Belongs to the short-chain dehydrogenases/reductases (SDR) family.</text>
</comment>
<protein>
    <submittedName>
        <fullName evidence="4">Dehydrogenase</fullName>
    </submittedName>
</protein>
<dbReference type="InterPro" id="IPR020904">
    <property type="entry name" value="Sc_DH/Rdtase_CS"/>
</dbReference>
<dbReference type="CDD" id="cd05233">
    <property type="entry name" value="SDR_c"/>
    <property type="match status" value="1"/>
</dbReference>
<comment type="caution">
    <text evidence="4">The sequence shown here is derived from an EMBL/GenBank/DDBJ whole genome shotgun (WGS) entry which is preliminary data.</text>
</comment>
<dbReference type="GO" id="GO:0016491">
    <property type="term" value="F:oxidoreductase activity"/>
    <property type="evidence" value="ECO:0007669"/>
    <property type="project" value="UniProtKB-KW"/>
</dbReference>
<dbReference type="InterPro" id="IPR036291">
    <property type="entry name" value="NAD(P)-bd_dom_sf"/>
</dbReference>
<gene>
    <name evidence="4" type="ORF">GCM10010507_34290</name>
</gene>
<dbReference type="PRINTS" id="PR00081">
    <property type="entry name" value="GDHRDH"/>
</dbReference>
<feature type="region of interest" description="Disordered" evidence="3">
    <location>
        <begin position="188"/>
        <end position="218"/>
    </location>
</feature>
<dbReference type="FunFam" id="3.40.50.720:FF:000084">
    <property type="entry name" value="Short-chain dehydrogenase reductase"/>
    <property type="match status" value="1"/>
</dbReference>
<evidence type="ECO:0000313" key="4">
    <source>
        <dbReference type="EMBL" id="GHC55040.1"/>
    </source>
</evidence>
<dbReference type="PROSITE" id="PS00061">
    <property type="entry name" value="ADH_SHORT"/>
    <property type="match status" value="1"/>
</dbReference>
<organism evidence="4 5">
    <name type="scientific">Streptomyces cinnamoneus</name>
    <name type="common">Streptoverticillium cinnamoneum</name>
    <dbReference type="NCBI Taxonomy" id="53446"/>
    <lineage>
        <taxon>Bacteria</taxon>
        <taxon>Bacillati</taxon>
        <taxon>Actinomycetota</taxon>
        <taxon>Actinomycetes</taxon>
        <taxon>Kitasatosporales</taxon>
        <taxon>Streptomycetaceae</taxon>
        <taxon>Streptomyces</taxon>
        <taxon>Streptomyces cinnamoneus group</taxon>
    </lineage>
</organism>
<reference evidence="4" key="1">
    <citation type="journal article" date="2014" name="Int. J. Syst. Evol. Microbiol.">
        <title>Complete genome sequence of Corynebacterium casei LMG S-19264T (=DSM 44701T), isolated from a smear-ripened cheese.</title>
        <authorList>
            <consortium name="US DOE Joint Genome Institute (JGI-PGF)"/>
            <person name="Walter F."/>
            <person name="Albersmeier A."/>
            <person name="Kalinowski J."/>
            <person name="Ruckert C."/>
        </authorList>
    </citation>
    <scope>NUCLEOTIDE SEQUENCE</scope>
    <source>
        <strain evidence="4">JCM 4633</strain>
    </source>
</reference>
<feature type="compositionally biased region" description="Basic and acidic residues" evidence="3">
    <location>
        <begin position="203"/>
        <end position="212"/>
    </location>
</feature>
<accession>A0A918TQ80</accession>